<sequence length="45" mass="5558">MHKETVYRRKMGFGFNLALMLRTNIKSFFKDILMNKRFKGWKAFR</sequence>
<gene>
    <name evidence="1" type="ORF">KsCSTR_16450</name>
</gene>
<evidence type="ECO:0000313" key="2">
    <source>
        <dbReference type="Proteomes" id="UP000501926"/>
    </source>
</evidence>
<accession>A0A6G7GNU4</accession>
<name>A0A6G7GNU4_KUEST</name>
<dbReference type="AlphaFoldDB" id="A0A6G7GNU4"/>
<reference evidence="1 2" key="1">
    <citation type="submission" date="2020-02" db="EMBL/GenBank/DDBJ databases">
        <title>Newly sequenced genome of strain CSTR1 showed variability in Candidatus Kuenenia stuttgartiensis genomes.</title>
        <authorList>
            <person name="Ding C."/>
            <person name="Adrian L."/>
        </authorList>
    </citation>
    <scope>NUCLEOTIDE SEQUENCE [LARGE SCALE GENOMIC DNA]</scope>
    <source>
        <strain evidence="1 2">CSTR1</strain>
    </source>
</reference>
<protein>
    <submittedName>
        <fullName evidence="1">Uncharacterized protein</fullName>
    </submittedName>
</protein>
<dbReference type="EMBL" id="CP049055">
    <property type="protein sequence ID" value="QII11024.1"/>
    <property type="molecule type" value="Genomic_DNA"/>
</dbReference>
<dbReference type="Proteomes" id="UP000501926">
    <property type="component" value="Chromosome"/>
</dbReference>
<evidence type="ECO:0000313" key="1">
    <source>
        <dbReference type="EMBL" id="QII11024.1"/>
    </source>
</evidence>
<organism evidence="1 2">
    <name type="scientific">Kuenenia stuttgartiensis</name>
    <dbReference type="NCBI Taxonomy" id="174633"/>
    <lineage>
        <taxon>Bacteria</taxon>
        <taxon>Pseudomonadati</taxon>
        <taxon>Planctomycetota</taxon>
        <taxon>Candidatus Brocadiia</taxon>
        <taxon>Candidatus Brocadiales</taxon>
        <taxon>Candidatus Brocadiaceae</taxon>
        <taxon>Candidatus Kuenenia</taxon>
    </lineage>
</organism>
<proteinExistence type="predicted"/>